<dbReference type="InterPro" id="IPR045820">
    <property type="entry name" value="CLEC16A/TT9_C"/>
</dbReference>
<dbReference type="Pfam" id="PF19439">
    <property type="entry name" value="CLEC16A_C"/>
    <property type="match status" value="1"/>
</dbReference>
<dbReference type="GO" id="GO:1901096">
    <property type="term" value="P:regulation of autophagosome maturation"/>
    <property type="evidence" value="ECO:0007669"/>
    <property type="project" value="TreeGrafter"/>
</dbReference>
<protein>
    <recommendedName>
        <fullName evidence="2">CLEC16A/TT9 C-terminal domain-containing protein</fullName>
    </recommendedName>
</protein>
<evidence type="ECO:0000313" key="4">
    <source>
        <dbReference type="Proteomes" id="UP000663879"/>
    </source>
</evidence>
<dbReference type="GO" id="GO:0016197">
    <property type="term" value="P:endosomal transport"/>
    <property type="evidence" value="ECO:0007669"/>
    <property type="project" value="TreeGrafter"/>
</dbReference>
<dbReference type="OrthoDB" id="294052at2759"/>
<dbReference type="Proteomes" id="UP000663879">
    <property type="component" value="Unassembled WGS sequence"/>
</dbReference>
<dbReference type="EMBL" id="CAJNOC010000877">
    <property type="protein sequence ID" value="CAF0812788.1"/>
    <property type="molecule type" value="Genomic_DNA"/>
</dbReference>
<keyword evidence="4" id="KW-1185">Reference proteome</keyword>
<name>A0A813TT72_9BILA</name>
<dbReference type="GO" id="GO:0005770">
    <property type="term" value="C:late endosome"/>
    <property type="evidence" value="ECO:0007669"/>
    <property type="project" value="TreeGrafter"/>
</dbReference>
<dbReference type="GO" id="GO:0007034">
    <property type="term" value="P:vacuolar transport"/>
    <property type="evidence" value="ECO:0007669"/>
    <property type="project" value="TreeGrafter"/>
</dbReference>
<accession>A0A813TT72</accession>
<organism evidence="3 4">
    <name type="scientific">Brachionus calyciflorus</name>
    <dbReference type="NCBI Taxonomy" id="104777"/>
    <lineage>
        <taxon>Eukaryota</taxon>
        <taxon>Metazoa</taxon>
        <taxon>Spiralia</taxon>
        <taxon>Gnathifera</taxon>
        <taxon>Rotifera</taxon>
        <taxon>Eurotatoria</taxon>
        <taxon>Monogononta</taxon>
        <taxon>Pseudotrocha</taxon>
        <taxon>Ploima</taxon>
        <taxon>Brachionidae</taxon>
        <taxon>Brachionus</taxon>
    </lineage>
</organism>
<feature type="domain" description="CLEC16A/TT9 C-terminal" evidence="2">
    <location>
        <begin position="135"/>
        <end position="394"/>
    </location>
</feature>
<feature type="region of interest" description="Disordered" evidence="1">
    <location>
        <begin position="315"/>
        <end position="344"/>
    </location>
</feature>
<proteinExistence type="predicted"/>
<evidence type="ECO:0000256" key="1">
    <source>
        <dbReference type="SAM" id="MobiDB-lite"/>
    </source>
</evidence>
<dbReference type="GO" id="GO:0005794">
    <property type="term" value="C:Golgi apparatus"/>
    <property type="evidence" value="ECO:0007669"/>
    <property type="project" value="TreeGrafter"/>
</dbReference>
<dbReference type="InterPro" id="IPR039272">
    <property type="entry name" value="CLEC16A/TT9"/>
</dbReference>
<comment type="caution">
    <text evidence="3">The sequence shown here is derived from an EMBL/GenBank/DDBJ whole genome shotgun (WGS) entry which is preliminary data.</text>
</comment>
<evidence type="ECO:0000259" key="2">
    <source>
        <dbReference type="Pfam" id="PF19439"/>
    </source>
</evidence>
<sequence>MFLLFIDFKKAFDTVELLMRKLFHCGFDNKALSFIRNYFTNRKQFVKLGKHFSKFMKIILGVPQENIKCKLFADDTTIYHCGECLDQLIIEFNELLSPFFRWCEFNRLDIDWSKTKCMVVTNKRVKIPSTVTIADSSDLIACTVNLKDKRDRRFLVIDPIQFILVEPEVKRIGWGIVKFSDLIQDVEVTPDKEDSRSLNITIKKSSLTTKPNIVLNSTFTFDDHIRCMAAKQHLVRARDRARRMKLEKIAQLLDFSTSNNTNNSQNAQKPPFMHSHSQNDILPYNLVTGYNLMNTFGHPGRASMISSTWSQITQSDKPSQLSNSPMAAFSKTSSPVNQNLHSTSSTGVSFYKNQVSFTSPSIVGSTNSTTSIDLSKYVQKTESSGTQSPKNSSDSGVQIIQNESDDFLLNKFKEIAKPPSDIPIVNLNDESLNNIIGNTSNSDDPSIQHY</sequence>
<dbReference type="PANTHER" id="PTHR21481:SF0">
    <property type="entry name" value="PROTEIN CLEC16A"/>
    <property type="match status" value="1"/>
</dbReference>
<dbReference type="PANTHER" id="PTHR21481">
    <property type="entry name" value="PROTEIN CLEC16A"/>
    <property type="match status" value="1"/>
</dbReference>
<dbReference type="AlphaFoldDB" id="A0A813TT72"/>
<evidence type="ECO:0000313" key="3">
    <source>
        <dbReference type="EMBL" id="CAF0812788.1"/>
    </source>
</evidence>
<reference evidence="3" key="1">
    <citation type="submission" date="2021-02" db="EMBL/GenBank/DDBJ databases">
        <authorList>
            <person name="Nowell W R."/>
        </authorList>
    </citation>
    <scope>NUCLEOTIDE SEQUENCE</scope>
    <source>
        <strain evidence="3">Ploen Becks lab</strain>
    </source>
</reference>
<gene>
    <name evidence="3" type="ORF">OXX778_LOCUS7062</name>
</gene>